<feature type="signal peptide" evidence="1">
    <location>
        <begin position="1"/>
        <end position="20"/>
    </location>
</feature>
<dbReference type="EMBL" id="LXQA010504342">
    <property type="protein sequence ID" value="MCI55955.1"/>
    <property type="molecule type" value="Genomic_DNA"/>
</dbReference>
<protein>
    <submittedName>
        <fullName evidence="2">Uncharacterized protein</fullName>
    </submittedName>
</protein>
<organism evidence="2 3">
    <name type="scientific">Trifolium medium</name>
    <dbReference type="NCBI Taxonomy" id="97028"/>
    <lineage>
        <taxon>Eukaryota</taxon>
        <taxon>Viridiplantae</taxon>
        <taxon>Streptophyta</taxon>
        <taxon>Embryophyta</taxon>
        <taxon>Tracheophyta</taxon>
        <taxon>Spermatophyta</taxon>
        <taxon>Magnoliopsida</taxon>
        <taxon>eudicotyledons</taxon>
        <taxon>Gunneridae</taxon>
        <taxon>Pentapetalae</taxon>
        <taxon>rosids</taxon>
        <taxon>fabids</taxon>
        <taxon>Fabales</taxon>
        <taxon>Fabaceae</taxon>
        <taxon>Papilionoideae</taxon>
        <taxon>50 kb inversion clade</taxon>
        <taxon>NPAAA clade</taxon>
        <taxon>Hologalegina</taxon>
        <taxon>IRL clade</taxon>
        <taxon>Trifolieae</taxon>
        <taxon>Trifolium</taxon>
    </lineage>
</organism>
<feature type="non-terminal residue" evidence="2">
    <location>
        <position position="1"/>
    </location>
</feature>
<keyword evidence="1" id="KW-0732">Signal</keyword>
<feature type="chain" id="PRO_5017327536" evidence="1">
    <location>
        <begin position="21"/>
        <end position="61"/>
    </location>
</feature>
<keyword evidence="3" id="KW-1185">Reference proteome</keyword>
<evidence type="ECO:0000256" key="1">
    <source>
        <dbReference type="SAM" id="SignalP"/>
    </source>
</evidence>
<sequence>GVALAFVAFFDMLFGILLHGGTVVSCSESFSGEGSSSRVLGIDPLVYLAEDVIDLVLLDAL</sequence>
<proteinExistence type="predicted"/>
<dbReference type="AlphaFoldDB" id="A0A392T6N4"/>
<comment type="caution">
    <text evidence="2">The sequence shown here is derived from an EMBL/GenBank/DDBJ whole genome shotgun (WGS) entry which is preliminary data.</text>
</comment>
<dbReference type="Proteomes" id="UP000265520">
    <property type="component" value="Unassembled WGS sequence"/>
</dbReference>
<name>A0A392T6N4_9FABA</name>
<evidence type="ECO:0000313" key="2">
    <source>
        <dbReference type="EMBL" id="MCI55955.1"/>
    </source>
</evidence>
<accession>A0A392T6N4</accession>
<evidence type="ECO:0000313" key="3">
    <source>
        <dbReference type="Proteomes" id="UP000265520"/>
    </source>
</evidence>
<reference evidence="2 3" key="1">
    <citation type="journal article" date="2018" name="Front. Plant Sci.">
        <title>Red Clover (Trifolium pratense) and Zigzag Clover (T. medium) - A Picture of Genomic Similarities and Differences.</title>
        <authorList>
            <person name="Dluhosova J."/>
            <person name="Istvanek J."/>
            <person name="Nedelnik J."/>
            <person name="Repkova J."/>
        </authorList>
    </citation>
    <scope>NUCLEOTIDE SEQUENCE [LARGE SCALE GENOMIC DNA]</scope>
    <source>
        <strain evidence="3">cv. 10/8</strain>
        <tissue evidence="2">Leaf</tissue>
    </source>
</reference>